<dbReference type="Gene3D" id="1.10.1170.10">
    <property type="entry name" value="Inhibitor Of Apoptosis Protein (2mihbC-IAP-1), Chain A"/>
    <property type="match status" value="1"/>
</dbReference>
<dbReference type="EMBL" id="JASXSV010000019">
    <property type="protein sequence ID" value="MDP0589721.1"/>
    <property type="molecule type" value="Genomic_DNA"/>
</dbReference>
<protein>
    <submittedName>
        <fullName evidence="1">Uncharacterized protein</fullName>
    </submittedName>
</protein>
<accession>A0AA90P271</accession>
<dbReference type="InterPro" id="IPR001370">
    <property type="entry name" value="BIR_rpt"/>
</dbReference>
<reference evidence="1 2" key="1">
    <citation type="journal article" date="2023" name="bioRxiv">
        <title>An intranuclear bacterial parasite of deep-sea mussels expresses apoptosis inhibitors acquired from its host.</title>
        <authorList>
            <person name="Gonzalez Porras M.A."/>
            <person name="Assie A."/>
            <person name="Tietjen M."/>
            <person name="Violette M."/>
            <person name="Kleiner M."/>
            <person name="Gruber-Vodicka H."/>
            <person name="Dubilier N."/>
            <person name="Leisch N."/>
        </authorList>
    </citation>
    <scope>NUCLEOTIDE SEQUENCE [LARGE SCALE GENOMIC DNA]</scope>
    <source>
        <strain evidence="1">IAP13</strain>
    </source>
</reference>
<dbReference type="Proteomes" id="UP001178148">
    <property type="component" value="Unassembled WGS sequence"/>
</dbReference>
<name>A0AA90P271_9GAMM</name>
<organism evidence="1 2">
    <name type="scientific">Candidatus Endonucleibacter bathymodioli</name>
    <dbReference type="NCBI Taxonomy" id="539814"/>
    <lineage>
        <taxon>Bacteria</taxon>
        <taxon>Pseudomonadati</taxon>
        <taxon>Pseudomonadota</taxon>
        <taxon>Gammaproteobacteria</taxon>
        <taxon>Oceanospirillales</taxon>
        <taxon>Endozoicomonadaceae</taxon>
        <taxon>Candidatus Endonucleibacter</taxon>
    </lineage>
</organism>
<dbReference type="PROSITE" id="PS50143">
    <property type="entry name" value="BIR_REPEAT_2"/>
    <property type="match status" value="1"/>
</dbReference>
<dbReference type="AlphaFoldDB" id="A0AA90P271"/>
<keyword evidence="2" id="KW-1185">Reference proteome</keyword>
<dbReference type="Pfam" id="PF00653">
    <property type="entry name" value="BIR"/>
    <property type="match status" value="1"/>
</dbReference>
<proteinExistence type="predicted"/>
<sequence>MNITKINNMHAAIELAEKLAYPSQYDKKEVNITYSNLDGREVTVTVPSIFLRGYNSNMRSASFKKSSDLFEQLNIPIEKFAREGFIYVGTSGSLDRVQCVRCKGVLSKFVKNDDPAADHQTYFPRCQVEMGHVPIELNIPKRQPSSVASEKGQCSGIVNEFTGKVNEQNQKINVSERSAVACDEERMREIKKAKLSMETSLEVSVKPKGGSYGDLELTEDLNGPCCSGRSTRVVNEQQKVSDHSHFCDDDHVTQEELARRMEAKSWTRSTESLAAFSQAPTQAPTQAPSNVCNIDARSIPFDEYKAKAKLFLKKNRCDLVSNIAKDKLYTYLDLLLSGTGGIPGNSQPIDEGMRAQILSELTTNGLNSGIRALLNTCGTRSQAGLYLMLIMYQGKVLSENPNYPYPDFVEGLLKLGIGKVTEAEAM</sequence>
<dbReference type="SUPFAM" id="SSF57924">
    <property type="entry name" value="Inhibitor of apoptosis (IAP) repeat"/>
    <property type="match status" value="1"/>
</dbReference>
<gene>
    <name evidence="1" type="ORF">QS748_11245</name>
</gene>
<evidence type="ECO:0000313" key="1">
    <source>
        <dbReference type="EMBL" id="MDP0589721.1"/>
    </source>
</evidence>
<comment type="caution">
    <text evidence="1">The sequence shown here is derived from an EMBL/GenBank/DDBJ whole genome shotgun (WGS) entry which is preliminary data.</text>
</comment>
<dbReference type="SMART" id="SM00238">
    <property type="entry name" value="BIR"/>
    <property type="match status" value="1"/>
</dbReference>
<evidence type="ECO:0000313" key="2">
    <source>
        <dbReference type="Proteomes" id="UP001178148"/>
    </source>
</evidence>